<dbReference type="AlphaFoldDB" id="A0A2C9UU35"/>
<organism evidence="2">
    <name type="scientific">Manihot esculenta</name>
    <name type="common">Cassava</name>
    <name type="synonym">Jatropha manihot</name>
    <dbReference type="NCBI Taxonomy" id="3983"/>
    <lineage>
        <taxon>Eukaryota</taxon>
        <taxon>Viridiplantae</taxon>
        <taxon>Streptophyta</taxon>
        <taxon>Embryophyta</taxon>
        <taxon>Tracheophyta</taxon>
        <taxon>Spermatophyta</taxon>
        <taxon>Magnoliopsida</taxon>
        <taxon>eudicotyledons</taxon>
        <taxon>Gunneridae</taxon>
        <taxon>Pentapetalae</taxon>
        <taxon>rosids</taxon>
        <taxon>fabids</taxon>
        <taxon>Malpighiales</taxon>
        <taxon>Euphorbiaceae</taxon>
        <taxon>Crotonoideae</taxon>
        <taxon>Manihoteae</taxon>
        <taxon>Manihot</taxon>
    </lineage>
</organism>
<evidence type="ECO:0000313" key="2">
    <source>
        <dbReference type="EMBL" id="OAY34461.1"/>
    </source>
</evidence>
<reference evidence="2" key="1">
    <citation type="submission" date="2016-02" db="EMBL/GenBank/DDBJ databases">
        <title>WGS assembly of Manihot esculenta.</title>
        <authorList>
            <person name="Bredeson J.V."/>
            <person name="Prochnik S.E."/>
            <person name="Lyons J.B."/>
            <person name="Schmutz J."/>
            <person name="Grimwood J."/>
            <person name="Vrebalov J."/>
            <person name="Bart R.S."/>
            <person name="Amuge T."/>
            <person name="Ferguson M.E."/>
            <person name="Green R."/>
            <person name="Putnam N."/>
            <person name="Stites J."/>
            <person name="Rounsley S."/>
            <person name="Rokhsar D.S."/>
        </authorList>
    </citation>
    <scope>NUCLEOTIDE SEQUENCE [LARGE SCALE GENOMIC DNA]</scope>
    <source>
        <tissue evidence="2">Leaf</tissue>
    </source>
</reference>
<sequence length="87" mass="10302">MSDQYQHHHHHHHAKSPTNNWDASYDSFQDSSFNNGYMYFLDPPKRNHVAEHHQEPPICVKLGDKEICSESVDTVAEEFIKLEHKRF</sequence>
<evidence type="ECO:0000256" key="1">
    <source>
        <dbReference type="SAM" id="MobiDB-lite"/>
    </source>
</evidence>
<dbReference type="OMA" id="WDASYDS"/>
<proteinExistence type="predicted"/>
<feature type="region of interest" description="Disordered" evidence="1">
    <location>
        <begin position="1"/>
        <end position="21"/>
    </location>
</feature>
<name>A0A2C9UU35_MANES</name>
<accession>A0A2C9UU35</accession>
<gene>
    <name evidence="2" type="ORF">MANES_12G022100</name>
</gene>
<protein>
    <submittedName>
        <fullName evidence="2">Uncharacterized protein</fullName>
    </submittedName>
</protein>
<dbReference type="EMBL" id="CM004398">
    <property type="protein sequence ID" value="OAY34461.1"/>
    <property type="molecule type" value="Genomic_DNA"/>
</dbReference>